<evidence type="ECO:0000313" key="2">
    <source>
        <dbReference type="EMBL" id="TFY50447.1"/>
    </source>
</evidence>
<evidence type="ECO:0000313" key="3">
    <source>
        <dbReference type="Proteomes" id="UP000298327"/>
    </source>
</evidence>
<keyword evidence="3" id="KW-1185">Reference proteome</keyword>
<dbReference type="STRING" id="205917.A0A4Y9XM88"/>
<protein>
    <submittedName>
        <fullName evidence="2">Uncharacterized protein</fullName>
    </submittedName>
</protein>
<accession>A0A4Y9XM88</accession>
<dbReference type="EMBL" id="SEOQ01001828">
    <property type="protein sequence ID" value="TFY50447.1"/>
    <property type="molecule type" value="Genomic_DNA"/>
</dbReference>
<keyword evidence="1" id="KW-1133">Transmembrane helix</keyword>
<feature type="transmembrane region" description="Helical" evidence="1">
    <location>
        <begin position="27"/>
        <end position="48"/>
    </location>
</feature>
<keyword evidence="1" id="KW-0812">Transmembrane</keyword>
<sequence length="255" mass="28785">MALALDKAVLVALFVECIMYVNKRLLWVLFSMLVLATGHIVLSFVRVIEGLIVRNKYLDSNPSAYFGVTSNRIFMVKSGIFIVQTLLGNNLALLCDMWQEIEDDNPSIACMIEVALACETGSIFLGPGRWIKIFHVLMLVTIVYCNVAIIWRIWTAGYFSASGGQLRHVLVVVVETGTLYTASLVTFLVVYLKPGIQRTVHCHRLNRSARARSLCLIILQIKYHQTNDAVHFVDSLDEARPATRWATFRIQKHDP</sequence>
<evidence type="ECO:0000256" key="1">
    <source>
        <dbReference type="SAM" id="Phobius"/>
    </source>
</evidence>
<dbReference type="Proteomes" id="UP000298327">
    <property type="component" value="Unassembled WGS sequence"/>
</dbReference>
<name>A0A4Y9XM88_9AGAM</name>
<keyword evidence="1" id="KW-0472">Membrane</keyword>
<feature type="transmembrane region" description="Helical" evidence="1">
    <location>
        <begin position="166"/>
        <end position="192"/>
    </location>
</feature>
<proteinExistence type="predicted"/>
<feature type="transmembrane region" description="Helical" evidence="1">
    <location>
        <begin position="133"/>
        <end position="154"/>
    </location>
</feature>
<comment type="caution">
    <text evidence="2">The sequence shown here is derived from an EMBL/GenBank/DDBJ whole genome shotgun (WGS) entry which is preliminary data.</text>
</comment>
<dbReference type="OrthoDB" id="3226582at2759"/>
<reference evidence="2 3" key="1">
    <citation type="submission" date="2019-02" db="EMBL/GenBank/DDBJ databases">
        <title>Genome sequencing of the rare red list fungi Dentipellis fragilis.</title>
        <authorList>
            <person name="Buettner E."/>
            <person name="Kellner H."/>
        </authorList>
    </citation>
    <scope>NUCLEOTIDE SEQUENCE [LARGE SCALE GENOMIC DNA]</scope>
    <source>
        <strain evidence="2 3">DSM 105465</strain>
    </source>
</reference>
<organism evidence="2 3">
    <name type="scientific">Dentipellis fragilis</name>
    <dbReference type="NCBI Taxonomy" id="205917"/>
    <lineage>
        <taxon>Eukaryota</taxon>
        <taxon>Fungi</taxon>
        <taxon>Dikarya</taxon>
        <taxon>Basidiomycota</taxon>
        <taxon>Agaricomycotina</taxon>
        <taxon>Agaricomycetes</taxon>
        <taxon>Russulales</taxon>
        <taxon>Hericiaceae</taxon>
        <taxon>Dentipellis</taxon>
    </lineage>
</organism>
<dbReference type="AlphaFoldDB" id="A0A4Y9XM88"/>
<gene>
    <name evidence="2" type="ORF">EVG20_g11512</name>
</gene>